<dbReference type="AlphaFoldDB" id="A0AAD7PBW5"/>
<sequence length="93" mass="10185">MKVCNHISSVGVKCGMINPVDGVAKFLDLPTEYDKGYGGLVTQPFGQSCLHEGRDKVVKAQSAQSPSNTSFINRCSYQLEKNMCPTSIWLCIL</sequence>
<accession>A0AAD7PBW5</accession>
<evidence type="ECO:0000313" key="2">
    <source>
        <dbReference type="Proteomes" id="UP001163823"/>
    </source>
</evidence>
<keyword evidence="2" id="KW-1185">Reference proteome</keyword>
<reference evidence="1" key="1">
    <citation type="journal article" date="2023" name="Science">
        <title>Elucidation of the pathway for biosynthesis of saponin adjuvants from the soapbark tree.</title>
        <authorList>
            <person name="Reed J."/>
            <person name="Orme A."/>
            <person name="El-Demerdash A."/>
            <person name="Owen C."/>
            <person name="Martin L.B.B."/>
            <person name="Misra R.C."/>
            <person name="Kikuchi S."/>
            <person name="Rejzek M."/>
            <person name="Martin A.C."/>
            <person name="Harkess A."/>
            <person name="Leebens-Mack J."/>
            <person name="Louveau T."/>
            <person name="Stephenson M.J."/>
            <person name="Osbourn A."/>
        </authorList>
    </citation>
    <scope>NUCLEOTIDE SEQUENCE</scope>
    <source>
        <strain evidence="1">S10</strain>
    </source>
</reference>
<dbReference type="KEGG" id="qsa:O6P43_029810"/>
<name>A0AAD7PBW5_QUISA</name>
<evidence type="ECO:0000313" key="1">
    <source>
        <dbReference type="EMBL" id="KAJ7949482.1"/>
    </source>
</evidence>
<proteinExistence type="predicted"/>
<organism evidence="1 2">
    <name type="scientific">Quillaja saponaria</name>
    <name type="common">Soap bark tree</name>
    <dbReference type="NCBI Taxonomy" id="32244"/>
    <lineage>
        <taxon>Eukaryota</taxon>
        <taxon>Viridiplantae</taxon>
        <taxon>Streptophyta</taxon>
        <taxon>Embryophyta</taxon>
        <taxon>Tracheophyta</taxon>
        <taxon>Spermatophyta</taxon>
        <taxon>Magnoliopsida</taxon>
        <taxon>eudicotyledons</taxon>
        <taxon>Gunneridae</taxon>
        <taxon>Pentapetalae</taxon>
        <taxon>rosids</taxon>
        <taxon>fabids</taxon>
        <taxon>Fabales</taxon>
        <taxon>Quillajaceae</taxon>
        <taxon>Quillaja</taxon>
    </lineage>
</organism>
<dbReference type="EMBL" id="JARAOO010000012">
    <property type="protein sequence ID" value="KAJ7949482.1"/>
    <property type="molecule type" value="Genomic_DNA"/>
</dbReference>
<gene>
    <name evidence="1" type="ORF">O6P43_029810</name>
</gene>
<comment type="caution">
    <text evidence="1">The sequence shown here is derived from an EMBL/GenBank/DDBJ whole genome shotgun (WGS) entry which is preliminary data.</text>
</comment>
<dbReference type="Proteomes" id="UP001163823">
    <property type="component" value="Chromosome 12"/>
</dbReference>
<protein>
    <submittedName>
        <fullName evidence="1">Uncharacterized protein</fullName>
    </submittedName>
</protein>